<keyword evidence="1" id="KW-0732">Signal</keyword>
<feature type="signal peptide" evidence="1">
    <location>
        <begin position="1"/>
        <end position="19"/>
    </location>
</feature>
<dbReference type="AlphaFoldDB" id="A0A1Y6BB61"/>
<evidence type="ECO:0000313" key="3">
    <source>
        <dbReference type="Proteomes" id="UP000192907"/>
    </source>
</evidence>
<name>A0A1Y6BB61_9BACT</name>
<reference evidence="3" key="1">
    <citation type="submission" date="2017-04" db="EMBL/GenBank/DDBJ databases">
        <authorList>
            <person name="Varghese N."/>
            <person name="Submissions S."/>
        </authorList>
    </citation>
    <scope>NUCLEOTIDE SEQUENCE [LARGE SCALE GENOMIC DNA]</scope>
    <source>
        <strain evidence="3">RKEM611</strain>
    </source>
</reference>
<evidence type="ECO:0000313" key="2">
    <source>
        <dbReference type="EMBL" id="SMF00615.1"/>
    </source>
</evidence>
<feature type="chain" id="PRO_5012147646" evidence="1">
    <location>
        <begin position="20"/>
        <end position="189"/>
    </location>
</feature>
<dbReference type="RefSeq" id="WP_132316155.1">
    <property type="nucleotide sequence ID" value="NZ_FWZT01000003.1"/>
</dbReference>
<gene>
    <name evidence="2" type="ORF">SAMN06296036_103123</name>
</gene>
<dbReference type="STRING" id="1513793.SAMN06296036_103123"/>
<protein>
    <submittedName>
        <fullName evidence="2">Uncharacterized protein</fullName>
    </submittedName>
</protein>
<keyword evidence="3" id="KW-1185">Reference proteome</keyword>
<dbReference type="EMBL" id="FWZT01000003">
    <property type="protein sequence ID" value="SMF00615.1"/>
    <property type="molecule type" value="Genomic_DNA"/>
</dbReference>
<evidence type="ECO:0000256" key="1">
    <source>
        <dbReference type="SAM" id="SignalP"/>
    </source>
</evidence>
<organism evidence="2 3">
    <name type="scientific">Pseudobacteriovorax antillogorgiicola</name>
    <dbReference type="NCBI Taxonomy" id="1513793"/>
    <lineage>
        <taxon>Bacteria</taxon>
        <taxon>Pseudomonadati</taxon>
        <taxon>Bdellovibrionota</taxon>
        <taxon>Oligoflexia</taxon>
        <taxon>Oligoflexales</taxon>
        <taxon>Pseudobacteriovoracaceae</taxon>
        <taxon>Pseudobacteriovorax</taxon>
    </lineage>
</organism>
<dbReference type="Proteomes" id="UP000192907">
    <property type="component" value="Unassembled WGS sequence"/>
</dbReference>
<accession>A0A1Y6BB61</accession>
<proteinExistence type="predicted"/>
<sequence>MQKPSFLFLILLLSTASQAENTSFSLNPEKSWCQPWPDSNDSPEPIADTVSFPQTWKLDKDQDLLLIKCRLSWLPLLPYLRDVQGGSLKISGRLESSPDFEAKVRWQYRYFGSGAQPSMETTLFSHGDFSWDWPAAYQTDELGCVPPSRLSATFTIVVRRTNPQNNDVAAITVNTISPQPLNYQICPER</sequence>